<accession>A0ACB8NWL4</accession>
<gene>
    <name evidence="1" type="ORF">KPL71_001384</name>
</gene>
<evidence type="ECO:0000313" key="1">
    <source>
        <dbReference type="EMBL" id="KAH9802440.1"/>
    </source>
</evidence>
<name>A0ACB8NWL4_CITSI</name>
<keyword evidence="2" id="KW-1185">Reference proteome</keyword>
<evidence type="ECO:0000313" key="2">
    <source>
        <dbReference type="Proteomes" id="UP000829398"/>
    </source>
</evidence>
<dbReference type="Proteomes" id="UP000829398">
    <property type="component" value="Chromosome 1"/>
</dbReference>
<proteinExistence type="predicted"/>
<comment type="caution">
    <text evidence="1">The sequence shown here is derived from an EMBL/GenBank/DDBJ whole genome shotgun (WGS) entry which is preliminary data.</text>
</comment>
<sequence>MLQNKIPAKVKDPGSFTIPCSIRTTYASRALCDLGASINLMPLFVFKQLGVGECRPTTITLQLANRSHAYPEGKIEDVLVKVDKFIFPVDFIVLDFEADKEVPIILGRPFLATGKTLIDVQKGELTMRVNDQQVTFNVLEAMRNPDEVEDCNFLSIVDIVVADRMDRCCSKAFDEVNTFDDVEEEDVAAIQTNWMEEKRFIKDFSKVATPLCSLLEHDKPFHFDKDCLQAFGELKRALITAPVVIYLDWTLPFKLMCDASDHSVGAVLDRKGTENQVVDHLSRLEADTSTSTRKDITETFPDEQQLVVQQVQMLQQSESPCQHDPHLYKMCPDQVIRRCAAEGEIPHILELCHAAAYGGHIGGHRTAAKVLQSGYYWPTIFKDAYEFVKCCDRTAYKTPLGMSPYRIVYGKACHLPLELEHKAHWALKKLNQDIHAAEEQRKLQLCELDELRLFSYENARIYKERTKHWHDKHIQYRHISFNLLLLQQCREQLTGIVQTIHNAVAKRGWLEFCNHPRDLVLQVVKEFYANLVSPYQHNIWVKFLKSRLMPTTHTTTVSQERLVLLYVLVQGLPIDVGSIIAKEIRECAVMTHRTAALLFPSLVTSICVVSGVHLDARDDHVKNDGAFTARTIERVVGESAETTTEPAVVTRARRAIGLEQTIQALSTSINQCVEAQRRENAAASEEAPATDEPAEEATTELQADVDSKDAEPSEPPEDEGDKSETDSSPSEVENNSKKEILESKGNDKGKAKMATPPDSADEMEQVDAELAFVAAKVTPTPEQAKQLLAIIAVITAEGQAADASTPLPPQQTLSQPVHTSPRQSNKRKGSTSKGPATAILSTTPLTNPATKKTKT</sequence>
<organism evidence="1 2">
    <name type="scientific">Citrus sinensis</name>
    <name type="common">Sweet orange</name>
    <name type="synonym">Citrus aurantium var. sinensis</name>
    <dbReference type="NCBI Taxonomy" id="2711"/>
    <lineage>
        <taxon>Eukaryota</taxon>
        <taxon>Viridiplantae</taxon>
        <taxon>Streptophyta</taxon>
        <taxon>Embryophyta</taxon>
        <taxon>Tracheophyta</taxon>
        <taxon>Spermatophyta</taxon>
        <taxon>Magnoliopsida</taxon>
        <taxon>eudicotyledons</taxon>
        <taxon>Gunneridae</taxon>
        <taxon>Pentapetalae</taxon>
        <taxon>rosids</taxon>
        <taxon>malvids</taxon>
        <taxon>Sapindales</taxon>
        <taxon>Rutaceae</taxon>
        <taxon>Aurantioideae</taxon>
        <taxon>Citrus</taxon>
    </lineage>
</organism>
<reference evidence="2" key="1">
    <citation type="journal article" date="2023" name="Hortic. Res.">
        <title>A chromosome-level phased genome enabling allele-level studies in sweet orange: a case study on citrus Huanglongbing tolerance.</title>
        <authorList>
            <person name="Wu B."/>
            <person name="Yu Q."/>
            <person name="Deng Z."/>
            <person name="Duan Y."/>
            <person name="Luo F."/>
            <person name="Gmitter F. Jr."/>
        </authorList>
    </citation>
    <scope>NUCLEOTIDE SEQUENCE [LARGE SCALE GENOMIC DNA]</scope>
    <source>
        <strain evidence="2">cv. Valencia</strain>
    </source>
</reference>
<protein>
    <submittedName>
        <fullName evidence="1">Uncharacterized protein</fullName>
    </submittedName>
</protein>
<dbReference type="EMBL" id="CM039170">
    <property type="protein sequence ID" value="KAH9802440.1"/>
    <property type="molecule type" value="Genomic_DNA"/>
</dbReference>